<accession>A0A0D2MHQ1</accession>
<protein>
    <submittedName>
        <fullName evidence="2">Uncharacterized protein</fullName>
    </submittedName>
</protein>
<reference evidence="2 3" key="1">
    <citation type="journal article" date="2013" name="BMC Genomics">
        <title>Reconstruction of the lipid metabolism for the microalga Monoraphidium neglectum from its genome sequence reveals characteristics suitable for biofuel production.</title>
        <authorList>
            <person name="Bogen C."/>
            <person name="Al-Dilaimi A."/>
            <person name="Albersmeier A."/>
            <person name="Wichmann J."/>
            <person name="Grundmann M."/>
            <person name="Rupp O."/>
            <person name="Lauersen K.J."/>
            <person name="Blifernez-Klassen O."/>
            <person name="Kalinowski J."/>
            <person name="Goesmann A."/>
            <person name="Mussgnug J.H."/>
            <person name="Kruse O."/>
        </authorList>
    </citation>
    <scope>NUCLEOTIDE SEQUENCE [LARGE SCALE GENOMIC DNA]</scope>
    <source>
        <strain evidence="2 3">SAG 48.87</strain>
    </source>
</reference>
<gene>
    <name evidence="2" type="ORF">MNEG_7776</name>
</gene>
<dbReference type="AlphaFoldDB" id="A0A0D2MHQ1"/>
<organism evidence="2 3">
    <name type="scientific">Monoraphidium neglectum</name>
    <dbReference type="NCBI Taxonomy" id="145388"/>
    <lineage>
        <taxon>Eukaryota</taxon>
        <taxon>Viridiplantae</taxon>
        <taxon>Chlorophyta</taxon>
        <taxon>core chlorophytes</taxon>
        <taxon>Chlorophyceae</taxon>
        <taxon>CS clade</taxon>
        <taxon>Sphaeropleales</taxon>
        <taxon>Selenastraceae</taxon>
        <taxon>Monoraphidium</taxon>
    </lineage>
</organism>
<dbReference type="KEGG" id="mng:MNEG_7776"/>
<feature type="compositionally biased region" description="Basic residues" evidence="1">
    <location>
        <begin position="56"/>
        <end position="77"/>
    </location>
</feature>
<dbReference type="GeneID" id="25740652"/>
<sequence>AIRPPTTPSPYWRRPRATLRWHTSPSRAPPCHTLLCFPGTPAVSCTSPHPTSCMPRRSRRRRRRRRTCSTSSPRRRSQMAGSQTAAGTTTTTA</sequence>
<name>A0A0D2MHQ1_9CHLO</name>
<dbReference type="Proteomes" id="UP000054498">
    <property type="component" value="Unassembled WGS sequence"/>
</dbReference>
<evidence type="ECO:0000256" key="1">
    <source>
        <dbReference type="SAM" id="MobiDB-lite"/>
    </source>
</evidence>
<evidence type="ECO:0000313" key="3">
    <source>
        <dbReference type="Proteomes" id="UP000054498"/>
    </source>
</evidence>
<dbReference type="EMBL" id="KK101630">
    <property type="protein sequence ID" value="KIZ00187.1"/>
    <property type="molecule type" value="Genomic_DNA"/>
</dbReference>
<feature type="region of interest" description="Disordered" evidence="1">
    <location>
        <begin position="44"/>
        <end position="93"/>
    </location>
</feature>
<evidence type="ECO:0000313" key="2">
    <source>
        <dbReference type="EMBL" id="KIZ00187.1"/>
    </source>
</evidence>
<keyword evidence="3" id="KW-1185">Reference proteome</keyword>
<feature type="non-terminal residue" evidence="2">
    <location>
        <position position="1"/>
    </location>
</feature>
<dbReference type="RefSeq" id="XP_013899206.1">
    <property type="nucleotide sequence ID" value="XM_014043752.1"/>
</dbReference>
<proteinExistence type="predicted"/>
<feature type="compositionally biased region" description="Low complexity" evidence="1">
    <location>
        <begin position="84"/>
        <end position="93"/>
    </location>
</feature>
<feature type="non-terminal residue" evidence="2">
    <location>
        <position position="93"/>
    </location>
</feature>